<reference evidence="3 4" key="2">
    <citation type="submission" date="2020-05" db="EMBL/GenBank/DDBJ databases">
        <title>Draft genome sequence of Desulfovibrio sp. strainFSS-1.</title>
        <authorList>
            <person name="Shimoshige H."/>
            <person name="Kobayashi H."/>
            <person name="Maekawa T."/>
        </authorList>
    </citation>
    <scope>NUCLEOTIDE SEQUENCE [LARGE SCALE GENOMIC DNA]</scope>
    <source>
        <strain evidence="3 4">SIID29052-01</strain>
    </source>
</reference>
<dbReference type="InterPro" id="IPR051396">
    <property type="entry name" value="Bact_Antivir_Def_Nuclease"/>
</dbReference>
<keyword evidence="4" id="KW-1185">Reference proteome</keyword>
<dbReference type="Gene3D" id="3.40.1360.10">
    <property type="match status" value="1"/>
</dbReference>
<accession>A0A6V8LV24</accession>
<dbReference type="CDD" id="cd00188">
    <property type="entry name" value="TOPRIM"/>
    <property type="match status" value="1"/>
</dbReference>
<dbReference type="EMBL" id="BLTE01000012">
    <property type="protein sequence ID" value="GFK94810.1"/>
    <property type="molecule type" value="Genomic_DNA"/>
</dbReference>
<dbReference type="InterPro" id="IPR027417">
    <property type="entry name" value="P-loop_NTPase"/>
</dbReference>
<evidence type="ECO:0000259" key="1">
    <source>
        <dbReference type="Pfam" id="PF13175"/>
    </source>
</evidence>
<dbReference type="Gene3D" id="3.40.50.300">
    <property type="entry name" value="P-loop containing nucleotide triphosphate hydrolases"/>
    <property type="match status" value="1"/>
</dbReference>
<reference evidence="3 4" key="1">
    <citation type="submission" date="2020-04" db="EMBL/GenBank/DDBJ databases">
        <authorList>
            <consortium name="Desulfovibrio sp. FSS-1 genome sequencing consortium"/>
            <person name="Shimoshige H."/>
            <person name="Kobayashi H."/>
            <person name="Maekawa T."/>
        </authorList>
    </citation>
    <scope>NUCLEOTIDE SEQUENCE [LARGE SCALE GENOMIC DNA]</scope>
    <source>
        <strain evidence="3 4">SIID29052-01</strain>
    </source>
</reference>
<dbReference type="InterPro" id="IPR041685">
    <property type="entry name" value="AAA_GajA/Old/RecF-like"/>
</dbReference>
<evidence type="ECO:0000259" key="2">
    <source>
        <dbReference type="Pfam" id="PF20469"/>
    </source>
</evidence>
<dbReference type="InterPro" id="IPR034139">
    <property type="entry name" value="TOPRIM_OLD"/>
</dbReference>
<evidence type="ECO:0000313" key="4">
    <source>
        <dbReference type="Proteomes" id="UP000494245"/>
    </source>
</evidence>
<protein>
    <recommendedName>
        <fullName evidence="5">AAA domain-containing protein</fullName>
    </recommendedName>
</protein>
<dbReference type="AlphaFoldDB" id="A0A6V8LV24"/>
<dbReference type="Pfam" id="PF13175">
    <property type="entry name" value="AAA_15"/>
    <property type="match status" value="1"/>
</dbReference>
<evidence type="ECO:0008006" key="5">
    <source>
        <dbReference type="Google" id="ProtNLM"/>
    </source>
</evidence>
<sequence>MNLVEFELKNYRNITSAAKIKVMQYSVIIGKNNEGKSNLLRALDCAMNLLLATDVRRERERQNGSTQYKFRSDFPVGGHAGKERVTQFVLKFSLDEVDRKDFKKAVRSQINSELSIRITIGIDEVPNIQFIKKGPGAATLAQKSGDIVKFLSNKIQTQYIGAIRTSEQSVSIVKDMVDNVLYPLMRKPEYRAAITTLKELQQPVLNKLSEDVCEVLQTFVPTIVGVDILSPFASRVRNFGCKIEIDDGKKTPLEQKGDGIQSLVSLSLLRHQDKFPGVSLVAIEEPEAHLHQGAIHNIREVLMEISRENQVVISTHNPCFVNREQIDSCVIVEAGRPKNASSIDEIRHLLGITISDSLVASDNIIIVEGEDDVIALQAILSWKSTKIQKLLERGAISFISAHGASKIPTVASFYRNFLCKIICVVDDDDEGRRAIKDVADRNIVPGKDLFKLTCNGMVNSELEDAFRKDVYCEYIKQGYGVDLKVMSKFFNGNMKKWSDRVKEAFERSGKLFDGPTEARIKCDVAKIVKDNPGDIVVLEKCSVIDVLAEHIENEIL</sequence>
<comment type="caution">
    <text evidence="3">The sequence shown here is derived from an EMBL/GenBank/DDBJ whole genome shotgun (WGS) entry which is preliminary data.</text>
</comment>
<dbReference type="RefSeq" id="WP_173085244.1">
    <property type="nucleotide sequence ID" value="NZ_BLTE01000012.1"/>
</dbReference>
<proteinExistence type="predicted"/>
<dbReference type="PANTHER" id="PTHR43581">
    <property type="entry name" value="ATP/GTP PHOSPHATASE"/>
    <property type="match status" value="1"/>
</dbReference>
<dbReference type="SUPFAM" id="SSF52540">
    <property type="entry name" value="P-loop containing nucleoside triphosphate hydrolases"/>
    <property type="match status" value="1"/>
</dbReference>
<dbReference type="Pfam" id="PF20469">
    <property type="entry name" value="OLD-like_TOPRIM"/>
    <property type="match status" value="1"/>
</dbReference>
<gene>
    <name evidence="3" type="ORF">NNJEOMEG_02658</name>
</gene>
<dbReference type="PANTHER" id="PTHR43581:SF4">
    <property type="entry name" value="ATP_GTP PHOSPHATASE"/>
    <property type="match status" value="1"/>
</dbReference>
<feature type="domain" description="OLD protein-like TOPRIM" evidence="2">
    <location>
        <begin position="361"/>
        <end position="428"/>
    </location>
</feature>
<feature type="domain" description="Endonuclease GajA/Old nuclease/RecF-like AAA" evidence="1">
    <location>
        <begin position="126"/>
        <end position="321"/>
    </location>
</feature>
<evidence type="ECO:0000313" key="3">
    <source>
        <dbReference type="EMBL" id="GFK94810.1"/>
    </source>
</evidence>
<organism evidence="3 4">
    <name type="scientific">Fundidesulfovibrio magnetotacticus</name>
    <dbReference type="NCBI Taxonomy" id="2730080"/>
    <lineage>
        <taxon>Bacteria</taxon>
        <taxon>Pseudomonadati</taxon>
        <taxon>Thermodesulfobacteriota</taxon>
        <taxon>Desulfovibrionia</taxon>
        <taxon>Desulfovibrionales</taxon>
        <taxon>Desulfovibrionaceae</taxon>
        <taxon>Fundidesulfovibrio</taxon>
    </lineage>
</organism>
<name>A0A6V8LV24_9BACT</name>
<dbReference type="Proteomes" id="UP000494245">
    <property type="component" value="Unassembled WGS sequence"/>
</dbReference>